<dbReference type="InterPro" id="IPR011010">
    <property type="entry name" value="DNA_brk_join_enz"/>
</dbReference>
<evidence type="ECO:0000259" key="2">
    <source>
        <dbReference type="PROSITE" id="PS51898"/>
    </source>
</evidence>
<comment type="caution">
    <text evidence="3">The sequence shown here is derived from an EMBL/GenBank/DDBJ whole genome shotgun (WGS) entry which is preliminary data.</text>
</comment>
<gene>
    <name evidence="3" type="ORF">F9K91_22570</name>
</gene>
<name>A0A833CI37_9HYPH</name>
<reference evidence="3 4" key="1">
    <citation type="submission" date="2019-09" db="EMBL/GenBank/DDBJ databases">
        <title>Taxonomic organization of the family Brucellaceae based on a phylogenomic approach.</title>
        <authorList>
            <person name="Leclercq S."/>
            <person name="Cloeckaert A."/>
            <person name="Zygmunt M.S."/>
        </authorList>
    </citation>
    <scope>NUCLEOTIDE SEQUENCE [LARGE SCALE GENOMIC DNA]</scope>
    <source>
        <strain evidence="3 4">LMG 18957</strain>
    </source>
</reference>
<evidence type="ECO:0000256" key="1">
    <source>
        <dbReference type="ARBA" id="ARBA00023172"/>
    </source>
</evidence>
<sequence>MKTSLSLVDDNNSFRFQLLNLRECYVSERSRWDDNIWYFEATTAGCRNVVIRWEIPLANGVFLSDKENGRLLEHAKLLFYSIINNNQRGRNPKVATYSNLFSELKYLIQWMYANELTKFSQMDPIICINYIEDMVSGEHYLSAPSNGTIHRYADILCRIYEQSNLFRDVPDLVMARHPFGGRTANETVMEISGAYGDIGFIPAVPDSIFLGSMNKALQWLDVRAADVLELQEIHLKARRDVLHLRSNSYGFYINRELSKYKFKWPCQKHGNRSRTLSKNNAINELRDLFIKVRDAAIIAVQGMLGLRVSEICGIIAGNMQEEDLWPSCISTSPSISGLTELFHLHGRVFKQQDVFENVEWLAGSRPMGSKYIPPAVRAITILWKLFRPWRDLDNRKELLVSFKIARGFPREAGSIGRILSGSLRVTQNQWIKENVDIPPDLQSWRVSTHQWRKSFAIYMVRSDARLVHGVRDHFKHMSIAMTERGYLGVDPEMLGLIDDEATYAASKFILDVLNGRPAAGNMTEKICERRQAIEQLIGRDGTDGERISRLALSLKEDDVRVWPAPWGNCLFRSECARCHHTANGAFDLSARHPHYGTRRPGICCQCANFLVFSDNLDFWQARYDSNLAVYESNRVAGEFGAAAVAAEAVRTSIVILRRLGVEANGAFDEVGMGIHNETH</sequence>
<keyword evidence="1" id="KW-0233">DNA recombination</keyword>
<dbReference type="GO" id="GO:0003677">
    <property type="term" value="F:DNA binding"/>
    <property type="evidence" value="ECO:0007669"/>
    <property type="project" value="InterPro"/>
</dbReference>
<dbReference type="GO" id="GO:0006310">
    <property type="term" value="P:DNA recombination"/>
    <property type="evidence" value="ECO:0007669"/>
    <property type="project" value="UniProtKB-KW"/>
</dbReference>
<dbReference type="EMBL" id="WBWA01000032">
    <property type="protein sequence ID" value="KAB2662433.1"/>
    <property type="molecule type" value="Genomic_DNA"/>
</dbReference>
<dbReference type="InterPro" id="IPR013762">
    <property type="entry name" value="Integrase-like_cat_sf"/>
</dbReference>
<accession>A0A833CI37</accession>
<dbReference type="Proteomes" id="UP000430843">
    <property type="component" value="Unassembled WGS sequence"/>
</dbReference>
<keyword evidence="4" id="KW-1185">Reference proteome</keyword>
<feature type="domain" description="Tyr recombinase" evidence="2">
    <location>
        <begin position="271"/>
        <end position="499"/>
    </location>
</feature>
<dbReference type="InterPro" id="IPR002104">
    <property type="entry name" value="Integrase_catalytic"/>
</dbReference>
<dbReference type="AlphaFoldDB" id="A0A833CI37"/>
<protein>
    <recommendedName>
        <fullName evidence="2">Tyr recombinase domain-containing protein</fullName>
    </recommendedName>
</protein>
<dbReference type="PROSITE" id="PS51898">
    <property type="entry name" value="TYR_RECOMBINASE"/>
    <property type="match status" value="1"/>
</dbReference>
<proteinExistence type="predicted"/>
<dbReference type="Gene3D" id="1.10.443.10">
    <property type="entry name" value="Intergrase catalytic core"/>
    <property type="match status" value="1"/>
</dbReference>
<organism evidence="3 4">
    <name type="scientific">Brucella tritici</name>
    <dbReference type="NCBI Taxonomy" id="94626"/>
    <lineage>
        <taxon>Bacteria</taxon>
        <taxon>Pseudomonadati</taxon>
        <taxon>Pseudomonadota</taxon>
        <taxon>Alphaproteobacteria</taxon>
        <taxon>Hyphomicrobiales</taxon>
        <taxon>Brucellaceae</taxon>
        <taxon>Brucella/Ochrobactrum group</taxon>
        <taxon>Brucella</taxon>
    </lineage>
</organism>
<dbReference type="SUPFAM" id="SSF56349">
    <property type="entry name" value="DNA breaking-rejoining enzymes"/>
    <property type="match status" value="1"/>
</dbReference>
<dbReference type="GO" id="GO:0015074">
    <property type="term" value="P:DNA integration"/>
    <property type="evidence" value="ECO:0007669"/>
    <property type="project" value="InterPro"/>
</dbReference>
<evidence type="ECO:0000313" key="4">
    <source>
        <dbReference type="Proteomes" id="UP000430843"/>
    </source>
</evidence>
<dbReference type="RefSeq" id="WP_151591242.1">
    <property type="nucleotide sequence ID" value="NZ_WBWA01000032.1"/>
</dbReference>
<evidence type="ECO:0000313" key="3">
    <source>
        <dbReference type="EMBL" id="KAB2662433.1"/>
    </source>
</evidence>